<gene>
    <name evidence="2" type="ORF">U14_02193</name>
</gene>
<name>A0A0S6VU17_9BACT</name>
<proteinExistence type="predicted"/>
<dbReference type="Pfam" id="PF05016">
    <property type="entry name" value="ParE_toxin"/>
    <property type="match status" value="1"/>
</dbReference>
<dbReference type="PANTHER" id="PTHR38813">
    <property type="match status" value="1"/>
</dbReference>
<dbReference type="SUPFAM" id="SSF143011">
    <property type="entry name" value="RelE-like"/>
    <property type="match status" value="1"/>
</dbReference>
<sequence>MSYQVTFTEIALKNLKTYPAKDQKLILQKIEQCAENPLNMPNVKKLVNFSPSYRLRAGNYRILFERDDVAKLIDVIDILPRREAYRRRD</sequence>
<dbReference type="PANTHER" id="PTHR38813:SF1">
    <property type="entry name" value="TOXIN RELE1-RELATED"/>
    <property type="match status" value="1"/>
</dbReference>
<protein>
    <submittedName>
        <fullName evidence="2">Plasmid stabilization system</fullName>
    </submittedName>
</protein>
<dbReference type="InterPro" id="IPR007712">
    <property type="entry name" value="RelE/ParE_toxin"/>
</dbReference>
<keyword evidence="1" id="KW-1277">Toxin-antitoxin system</keyword>
<reference evidence="2" key="1">
    <citation type="journal article" date="2015" name="PeerJ">
        <title>First genomic representation of candidate bacterial phylum KSB3 points to enhanced environmental sensing as a trigger of wastewater bulking.</title>
        <authorList>
            <person name="Sekiguchi Y."/>
            <person name="Ohashi A."/>
            <person name="Parks D.H."/>
            <person name="Yamauchi T."/>
            <person name="Tyson G.W."/>
            <person name="Hugenholtz P."/>
        </authorList>
    </citation>
    <scope>NUCLEOTIDE SEQUENCE [LARGE SCALE GENOMIC DNA]</scope>
</reference>
<dbReference type="InterPro" id="IPR052747">
    <property type="entry name" value="TA_system_RelE_toxin"/>
</dbReference>
<accession>A0A0S6VU17</accession>
<evidence type="ECO:0000313" key="2">
    <source>
        <dbReference type="EMBL" id="GAK50951.1"/>
    </source>
</evidence>
<dbReference type="HOGENOM" id="CLU_155761_6_4_0"/>
<dbReference type="AlphaFoldDB" id="A0A0S6VU17"/>
<organism evidence="2">
    <name type="scientific">Candidatus Moduliflexus flocculans</name>
    <dbReference type="NCBI Taxonomy" id="1499966"/>
    <lineage>
        <taxon>Bacteria</taxon>
        <taxon>Candidatus Moduliflexota</taxon>
        <taxon>Candidatus Moduliflexia</taxon>
        <taxon>Candidatus Moduliflexales</taxon>
        <taxon>Candidatus Moduliflexaceae</taxon>
    </lineage>
</organism>
<dbReference type="EMBL" id="DF820456">
    <property type="protein sequence ID" value="GAK50951.1"/>
    <property type="molecule type" value="Genomic_DNA"/>
</dbReference>
<evidence type="ECO:0000256" key="1">
    <source>
        <dbReference type="ARBA" id="ARBA00022649"/>
    </source>
</evidence>
<dbReference type="Proteomes" id="UP000030700">
    <property type="component" value="Unassembled WGS sequence"/>
</dbReference>
<keyword evidence="3" id="KW-1185">Reference proteome</keyword>
<dbReference type="InterPro" id="IPR035093">
    <property type="entry name" value="RelE/ParE_toxin_dom_sf"/>
</dbReference>
<dbReference type="STRING" id="1499966.U14_02193"/>
<dbReference type="Gene3D" id="3.30.2310.20">
    <property type="entry name" value="RelE-like"/>
    <property type="match status" value="1"/>
</dbReference>
<evidence type="ECO:0000313" key="3">
    <source>
        <dbReference type="Proteomes" id="UP000030700"/>
    </source>
</evidence>